<dbReference type="EMBL" id="CP069106">
    <property type="protein sequence ID" value="QSS57202.1"/>
    <property type="molecule type" value="Genomic_DNA"/>
</dbReference>
<gene>
    <name evidence="1" type="ORF">I7I53_05612</name>
</gene>
<protein>
    <submittedName>
        <fullName evidence="1">Uncharacterized protein</fullName>
    </submittedName>
</protein>
<dbReference type="VEuPathDB" id="FungiDB:I7I53_05612"/>
<proteinExistence type="predicted"/>
<organism evidence="1 2">
    <name type="scientific">Ajellomyces capsulatus (strain H88)</name>
    <name type="common">Darling's disease fungus</name>
    <name type="synonym">Histoplasma capsulatum</name>
    <dbReference type="NCBI Taxonomy" id="544711"/>
    <lineage>
        <taxon>Eukaryota</taxon>
        <taxon>Fungi</taxon>
        <taxon>Dikarya</taxon>
        <taxon>Ascomycota</taxon>
        <taxon>Pezizomycotina</taxon>
        <taxon>Eurotiomycetes</taxon>
        <taxon>Eurotiomycetidae</taxon>
        <taxon>Onygenales</taxon>
        <taxon>Ajellomycetaceae</taxon>
        <taxon>Histoplasma</taxon>
    </lineage>
</organism>
<reference evidence="1" key="1">
    <citation type="submission" date="2021-01" db="EMBL/GenBank/DDBJ databases">
        <title>Chromosome-level genome assembly of a human fungal pathogen reveals clustering of transcriptionally co-regulated genes.</title>
        <authorList>
            <person name="Voorhies M."/>
            <person name="Cohen S."/>
            <person name="Shea T.P."/>
            <person name="Petrus S."/>
            <person name="Munoz J.F."/>
            <person name="Poplawski S."/>
            <person name="Goldman W.E."/>
            <person name="Michael T."/>
            <person name="Cuomo C.A."/>
            <person name="Sil A."/>
            <person name="Beyhan S."/>
        </authorList>
    </citation>
    <scope>NUCLEOTIDE SEQUENCE</scope>
    <source>
        <strain evidence="1">H88</strain>
    </source>
</reference>
<dbReference type="Proteomes" id="UP000663419">
    <property type="component" value="Chromosome 5"/>
</dbReference>
<evidence type="ECO:0000313" key="1">
    <source>
        <dbReference type="EMBL" id="QSS57202.1"/>
    </source>
</evidence>
<dbReference type="AlphaFoldDB" id="A0A8A1LYF7"/>
<evidence type="ECO:0000313" key="2">
    <source>
        <dbReference type="Proteomes" id="UP000663419"/>
    </source>
</evidence>
<name>A0A8A1LYF7_AJEC8</name>
<accession>A0A8A1LYF7</accession>
<sequence length="96" mass="11744">MDLYLLRSRRSPTFYFWILMWLDDVDSCRMDWSRCRAVCVTWWWIFIPWILNGDLALHAKFFFCFFCPLDWLAIYQRGLKYIFNHKTDASNVVCAL</sequence>